<keyword evidence="7" id="KW-0131">Cell cycle</keyword>
<comment type="similarity">
    <text evidence="2">Belongs to the DivIVA family.</text>
</comment>
<dbReference type="GO" id="GO:0005737">
    <property type="term" value="C:cytoplasm"/>
    <property type="evidence" value="ECO:0007669"/>
    <property type="project" value="UniProtKB-SubCell"/>
</dbReference>
<dbReference type="PANTHER" id="PTHR35794">
    <property type="entry name" value="CELL DIVISION PROTEIN DIVIVA"/>
    <property type="match status" value="1"/>
</dbReference>
<evidence type="ECO:0000256" key="7">
    <source>
        <dbReference type="ARBA" id="ARBA00023306"/>
    </source>
</evidence>
<dbReference type="Gene3D" id="6.10.250.660">
    <property type="match status" value="1"/>
</dbReference>
<evidence type="ECO:0000256" key="8">
    <source>
        <dbReference type="ARBA" id="ARBA00031737"/>
    </source>
</evidence>
<dbReference type="AlphaFoldDB" id="A0A4U3MC45"/>
<dbReference type="InterPro" id="IPR019933">
    <property type="entry name" value="DivIVA_domain"/>
</dbReference>
<dbReference type="EMBL" id="SZQA01000024">
    <property type="protein sequence ID" value="TKK85939.1"/>
    <property type="molecule type" value="Genomic_DNA"/>
</dbReference>
<evidence type="ECO:0000256" key="2">
    <source>
        <dbReference type="ARBA" id="ARBA00009008"/>
    </source>
</evidence>
<keyword evidence="6" id="KW-0175">Coiled coil</keyword>
<keyword evidence="10" id="KW-1185">Reference proteome</keyword>
<dbReference type="NCBIfam" id="TIGR03544">
    <property type="entry name" value="DivI1A_domain"/>
    <property type="match status" value="1"/>
</dbReference>
<protein>
    <recommendedName>
        <fullName evidence="3">Cell wall synthesis protein Wag31</fullName>
    </recommendedName>
    <alternativeName>
        <fullName evidence="8">Antigen 84</fullName>
    </alternativeName>
</protein>
<dbReference type="GO" id="GO:0051301">
    <property type="term" value="P:cell division"/>
    <property type="evidence" value="ECO:0007669"/>
    <property type="project" value="UniProtKB-KW"/>
</dbReference>
<accession>A0A4U3MC45</accession>
<evidence type="ECO:0000313" key="10">
    <source>
        <dbReference type="Proteomes" id="UP000308705"/>
    </source>
</evidence>
<evidence type="ECO:0000256" key="1">
    <source>
        <dbReference type="ARBA" id="ARBA00004496"/>
    </source>
</evidence>
<keyword evidence="5" id="KW-0132">Cell division</keyword>
<keyword evidence="4" id="KW-0963">Cytoplasm</keyword>
<dbReference type="RefSeq" id="WP_137249305.1">
    <property type="nucleotide sequence ID" value="NZ_SZQA01000024.1"/>
</dbReference>
<dbReference type="Pfam" id="PF05103">
    <property type="entry name" value="DivIVA"/>
    <property type="match status" value="1"/>
</dbReference>
<evidence type="ECO:0000256" key="6">
    <source>
        <dbReference type="ARBA" id="ARBA00023054"/>
    </source>
</evidence>
<evidence type="ECO:0000256" key="3">
    <source>
        <dbReference type="ARBA" id="ARBA00018787"/>
    </source>
</evidence>
<proteinExistence type="inferred from homology"/>
<comment type="caution">
    <text evidence="9">The sequence shown here is derived from an EMBL/GenBank/DDBJ whole genome shotgun (WGS) entry which is preliminary data.</text>
</comment>
<evidence type="ECO:0000256" key="4">
    <source>
        <dbReference type="ARBA" id="ARBA00022490"/>
    </source>
</evidence>
<dbReference type="OrthoDB" id="9815492at2"/>
<reference evidence="9 10" key="1">
    <citation type="submission" date="2019-04" db="EMBL/GenBank/DDBJ databases">
        <title>Herbidospora sp. NEAU-GS14.nov., a novel actinomycete isolated from soil.</title>
        <authorList>
            <person name="Han L."/>
        </authorList>
    </citation>
    <scope>NUCLEOTIDE SEQUENCE [LARGE SCALE GENOMIC DNA]</scope>
    <source>
        <strain evidence="9 10">NEAU-GS14</strain>
    </source>
</reference>
<dbReference type="PANTHER" id="PTHR35794:SF2">
    <property type="entry name" value="CELL DIVISION PROTEIN DIVIVA"/>
    <property type="match status" value="1"/>
</dbReference>
<gene>
    <name evidence="9" type="ORF">FDA94_23875</name>
</gene>
<evidence type="ECO:0000313" key="9">
    <source>
        <dbReference type="EMBL" id="TKK85939.1"/>
    </source>
</evidence>
<name>A0A4U3MC45_9ACTN</name>
<comment type="subcellular location">
    <subcellularLocation>
        <location evidence="1">Cytoplasm</location>
    </subcellularLocation>
</comment>
<dbReference type="InterPro" id="IPR007793">
    <property type="entry name" value="DivIVA_fam"/>
</dbReference>
<sequence length="107" mass="11993">MVLTPEDVRTKVFTTGRLREGYDLAEVDVFLNEVESSLRWLHQENERLSAMVTVDPAKVMAAAESRERRAEELLRAAAELLGEVGSGLEHQASRVHELIREVATFTG</sequence>
<dbReference type="Proteomes" id="UP000308705">
    <property type="component" value="Unassembled WGS sequence"/>
</dbReference>
<evidence type="ECO:0000256" key="5">
    <source>
        <dbReference type="ARBA" id="ARBA00022618"/>
    </source>
</evidence>
<organism evidence="9 10">
    <name type="scientific">Herbidospora galbida</name>
    <dbReference type="NCBI Taxonomy" id="2575442"/>
    <lineage>
        <taxon>Bacteria</taxon>
        <taxon>Bacillati</taxon>
        <taxon>Actinomycetota</taxon>
        <taxon>Actinomycetes</taxon>
        <taxon>Streptosporangiales</taxon>
        <taxon>Streptosporangiaceae</taxon>
        <taxon>Herbidospora</taxon>
    </lineage>
</organism>